<keyword evidence="7" id="KW-0862">Zinc</keyword>
<feature type="compositionally biased region" description="Basic and acidic residues" evidence="12">
    <location>
        <begin position="148"/>
        <end position="165"/>
    </location>
</feature>
<dbReference type="InterPro" id="IPR001892">
    <property type="entry name" value="Ribosomal_uS13"/>
</dbReference>
<dbReference type="PANTHER" id="PTHR46309">
    <property type="entry name" value="PHD FINGER PROTEIN 12"/>
    <property type="match status" value="1"/>
</dbReference>
<evidence type="ECO:0000256" key="4">
    <source>
        <dbReference type="ARBA" id="ARBA00022490"/>
    </source>
</evidence>
<dbReference type="HAMAP" id="MF_01315">
    <property type="entry name" value="Ribosomal_uS13"/>
    <property type="match status" value="1"/>
</dbReference>
<evidence type="ECO:0000256" key="11">
    <source>
        <dbReference type="PROSITE-ProRule" id="PRU00146"/>
    </source>
</evidence>
<accession>A0A164Z1N6</accession>
<reference evidence="14" key="1">
    <citation type="journal article" date="2016" name="Nat. Genet.">
        <title>A high-quality carrot genome assembly provides new insights into carotenoid accumulation and asterid genome evolution.</title>
        <authorList>
            <person name="Iorizzo M."/>
            <person name="Ellison S."/>
            <person name="Senalik D."/>
            <person name="Zeng P."/>
            <person name="Satapoomin P."/>
            <person name="Huang J."/>
            <person name="Bowman M."/>
            <person name="Iovene M."/>
            <person name="Sanseverino W."/>
            <person name="Cavagnaro P."/>
            <person name="Yildiz M."/>
            <person name="Macko-Podgorni A."/>
            <person name="Moranska E."/>
            <person name="Grzebelus E."/>
            <person name="Grzebelus D."/>
            <person name="Ashrafi H."/>
            <person name="Zheng Z."/>
            <person name="Cheng S."/>
            <person name="Spooner D."/>
            <person name="Van Deynze A."/>
            <person name="Simon P."/>
        </authorList>
    </citation>
    <scope>NUCLEOTIDE SEQUENCE [LARGE SCALE GENOMIC DNA]</scope>
    <source>
        <tissue evidence="14">Leaf</tissue>
    </source>
</reference>
<dbReference type="STRING" id="79200.A0A164Z1N6"/>
<keyword evidence="4" id="KW-0963">Cytoplasm</keyword>
<dbReference type="Gene3D" id="4.10.910.10">
    <property type="entry name" value="30s ribosomal protein s13, domain 2"/>
    <property type="match status" value="1"/>
</dbReference>
<proteinExistence type="inferred from homology"/>
<dbReference type="InterPro" id="IPR001965">
    <property type="entry name" value="Znf_PHD"/>
</dbReference>
<dbReference type="SMART" id="SM00249">
    <property type="entry name" value="PHD"/>
    <property type="match status" value="2"/>
</dbReference>
<feature type="region of interest" description="Disordered" evidence="12">
    <location>
        <begin position="669"/>
        <end position="731"/>
    </location>
</feature>
<dbReference type="OMA" id="NTEKCEQ"/>
<dbReference type="GO" id="GO:0005737">
    <property type="term" value="C:cytoplasm"/>
    <property type="evidence" value="ECO:0007669"/>
    <property type="project" value="UniProtKB-SubCell"/>
</dbReference>
<dbReference type="Gene3D" id="1.10.8.50">
    <property type="match status" value="1"/>
</dbReference>
<dbReference type="GO" id="GO:0003714">
    <property type="term" value="F:transcription corepressor activity"/>
    <property type="evidence" value="ECO:0007669"/>
    <property type="project" value="InterPro"/>
</dbReference>
<comment type="similarity">
    <text evidence="3">Belongs to the universal ribosomal protein uS13 family.</text>
</comment>
<feature type="compositionally biased region" description="Basic and acidic residues" evidence="12">
    <location>
        <begin position="197"/>
        <end position="210"/>
    </location>
</feature>
<dbReference type="Gramene" id="KZM95184">
    <property type="protein sequence ID" value="KZM95184"/>
    <property type="gene ID" value="DCAR_018426"/>
</dbReference>
<dbReference type="InterPro" id="IPR019787">
    <property type="entry name" value="Znf_PHD-finger"/>
</dbReference>
<dbReference type="SUPFAM" id="SSF46946">
    <property type="entry name" value="S13-like H2TH domain"/>
    <property type="match status" value="1"/>
</dbReference>
<dbReference type="InterPro" id="IPR032308">
    <property type="entry name" value="TDBD"/>
</dbReference>
<evidence type="ECO:0000256" key="5">
    <source>
        <dbReference type="ARBA" id="ARBA00022723"/>
    </source>
</evidence>
<feature type="region of interest" description="Disordered" evidence="12">
    <location>
        <begin position="344"/>
        <end position="539"/>
    </location>
</feature>
<dbReference type="PROSITE" id="PS50016">
    <property type="entry name" value="ZF_PHD_2"/>
    <property type="match status" value="1"/>
</dbReference>
<evidence type="ECO:0000256" key="1">
    <source>
        <dbReference type="ARBA" id="ARBA00004123"/>
    </source>
</evidence>
<dbReference type="InterPro" id="IPR042163">
    <property type="entry name" value="PHF12"/>
</dbReference>
<sequence length="1477" mass="163263">MRGYGHGDVDGSGDACLKEAKESDFVLDGDKEGNLMNVDDGDKVDGNGGIVDSPLKGAIEGDHEALEKEEVNLMNVDDGETVDANGGSVDTPLKKVDDGDRQSDEKEEDSLMNVDDGDRQSDEKEEDSLMNVDDGDKVNVKGGSVDTPFKDADEFELKPDEKKDNSLVNLDDTDKVVAAVEMTVDTNDDSDAGVDTPVKEADEVEHESNGKKKVSLIDMDEGDKVVAGGGLSINANGEVDEANEGKYESEGKKVKVQNGASEEMKVINSSLDTWENKQEPAKKRRGRKRKIVENSDCIAGDGKKRVNDGMGPVNRRVLRSNRNAYEEKFDTNEDEKPVNCVTPKMCTGSRGRPPKVLEGNQAVVDAKTDTEEDSKPQHIGRPKKLTGRVGRPRKVMLNHEESGEEDADLAKDVKPRCFGRPKKIKRRGRPPKVKPNNCASGEEDSDLLEKDEKPQSVGQSKKLKGRVGRPPKAEPNCKASGEEDFAKEKDEKPQDISSMVVHGEDGGLMLASRVSTDKKQEVAGEKETTSNQLNIEKNKAEKMGLREEKQAIREQITDMLKKAGWTIEYRARQSKAYADAVYVDGKGKTHWSATLAYHKLKEKVQNQTADSKEVSAFEPIPSEILSKLFRTTVPGAKCQKGKTSVSKSVSRFNGKHSLKKKIAIKGIGPKKRLKKKKSSSCRAGERTLTKGMKGDVSESEQNDSPRYSHRGMSRSKWETRKGRKPCPLLARTSGKGSDADIDGYILYDGKRSMWSWMIDLGTVSFNARVKYMNSEMKKVLAEGKLNRDGILCGCCNKVVTISEFLSHTGISLSPGSHPYNDIYVGSELSLSQCLLDSWNKQVESNPITFCSADVDGDDPNDDTCNICADGGDLICCDGCPSTFHQSCLDFERFPSGEWRCLHCLCKFCKTIEGNISQGDDDGKNLPGLLKCRLCQEKFHQHCTLEQDADKINLTDSFFCGIKCQEIFERLQALIGVKHQLEEGFSWTLLQYYDLNQDSSHVNDPQKLECNAKLAVAFSVMNECFCPIIDERTGINIIHNVVYSCGSNFDRLNFNGFFTIILEKGDCMIAAASIRIHGSLLAEMPFIGTRHMYRRQGMCRRLLNAVELALCSLNVEKLVIPAISEMYQTWTSVFGFLPRDESTRQEMRRMTAIVFPGTDMLEKPVQRNALDTPNLISATVAAPADLYAEHDAPLDAHIGGQNSSTNIIECSNAISGVTNVLTEKTFGDASMDFYANPIDASSGIHAPKGDYGASESNGGSIVDILPVESQLCSKPFKQLSDVGTQVDPSVANTEKCEQMRNLSSCPVNPRCTSSTYSAPGVPDLVPESLVANEDFQHILRIQNTNVDGKQKIMFALTSIKGIGRRFANIVCKKADVDMNKRAGELSSAEIDSLMTIVANPRQFKIPDWFLNRKKDYKDGKFSQVTSNALDMKLRDDLERLKKIRNHRGLRHYWGLRVRGQHTKTTGRRGKTVGVSKKR</sequence>
<feature type="region of interest" description="Disordered" evidence="12">
    <location>
        <begin position="28"/>
        <end position="169"/>
    </location>
</feature>
<feature type="compositionally biased region" description="Basic residues" evidence="12">
    <location>
        <begin position="378"/>
        <end position="396"/>
    </location>
</feature>
<dbReference type="GO" id="GO:0006357">
    <property type="term" value="P:regulation of transcription by RNA polymerase II"/>
    <property type="evidence" value="ECO:0007669"/>
    <property type="project" value="TreeGrafter"/>
</dbReference>
<dbReference type="InterPro" id="IPR011011">
    <property type="entry name" value="Znf_FYVE_PHD"/>
</dbReference>
<dbReference type="EMBL" id="LNRQ01000005">
    <property type="protein sequence ID" value="KZM95184.1"/>
    <property type="molecule type" value="Genomic_DNA"/>
</dbReference>
<dbReference type="InterPro" id="IPR013083">
    <property type="entry name" value="Znf_RING/FYVE/PHD"/>
</dbReference>
<gene>
    <name evidence="14" type="ORF">DCAR_018426</name>
</gene>
<dbReference type="Gene3D" id="3.30.40.10">
    <property type="entry name" value="Zinc/RING finger domain, C3HC4 (zinc finger)"/>
    <property type="match status" value="1"/>
</dbReference>
<evidence type="ECO:0000256" key="12">
    <source>
        <dbReference type="SAM" id="MobiDB-lite"/>
    </source>
</evidence>
<protein>
    <recommendedName>
        <fullName evidence="13">PHD-type domain-containing protein</fullName>
    </recommendedName>
</protein>
<keyword evidence="9" id="KW-0539">Nucleus</keyword>
<evidence type="ECO:0000256" key="6">
    <source>
        <dbReference type="ARBA" id="ARBA00022771"/>
    </source>
</evidence>
<organism evidence="14">
    <name type="scientific">Daucus carota subsp. sativus</name>
    <name type="common">Carrot</name>
    <dbReference type="NCBI Taxonomy" id="79200"/>
    <lineage>
        <taxon>Eukaryota</taxon>
        <taxon>Viridiplantae</taxon>
        <taxon>Streptophyta</taxon>
        <taxon>Embryophyta</taxon>
        <taxon>Tracheophyta</taxon>
        <taxon>Spermatophyta</taxon>
        <taxon>Magnoliopsida</taxon>
        <taxon>eudicotyledons</taxon>
        <taxon>Gunneridae</taxon>
        <taxon>Pentapetalae</taxon>
        <taxon>asterids</taxon>
        <taxon>campanulids</taxon>
        <taxon>Apiales</taxon>
        <taxon>Apiaceae</taxon>
        <taxon>Apioideae</taxon>
        <taxon>Scandiceae</taxon>
        <taxon>Daucinae</taxon>
        <taxon>Daucus</taxon>
        <taxon>Daucus sect. Daucus</taxon>
    </lineage>
</organism>
<dbReference type="PANTHER" id="PTHR46309:SF1">
    <property type="entry name" value="PHD FINGER PROTEIN 12"/>
    <property type="match status" value="1"/>
</dbReference>
<keyword evidence="8" id="KW-0689">Ribosomal protein</keyword>
<dbReference type="GO" id="GO:0003735">
    <property type="term" value="F:structural constituent of ribosome"/>
    <property type="evidence" value="ECO:0007669"/>
    <property type="project" value="InterPro"/>
</dbReference>
<dbReference type="GO" id="GO:0003677">
    <property type="term" value="F:DNA binding"/>
    <property type="evidence" value="ECO:0007669"/>
    <property type="project" value="InterPro"/>
</dbReference>
<dbReference type="GO" id="GO:1990904">
    <property type="term" value="C:ribonucleoprotein complex"/>
    <property type="evidence" value="ECO:0007669"/>
    <property type="project" value="UniProtKB-KW"/>
</dbReference>
<dbReference type="InterPro" id="IPR027437">
    <property type="entry name" value="Rbsml_uS13_C"/>
</dbReference>
<dbReference type="GO" id="GO:0003723">
    <property type="term" value="F:RNA binding"/>
    <property type="evidence" value="ECO:0007669"/>
    <property type="project" value="InterPro"/>
</dbReference>
<dbReference type="Pfam" id="PF23209">
    <property type="entry name" value="IDM1_C"/>
    <property type="match status" value="1"/>
</dbReference>
<dbReference type="InterPro" id="IPR018269">
    <property type="entry name" value="Ribosomal_uS13_CS"/>
</dbReference>
<dbReference type="InterPro" id="IPR056511">
    <property type="entry name" value="IDM1_C"/>
</dbReference>
<dbReference type="NCBIfam" id="NF003140">
    <property type="entry name" value="PRK04053.1"/>
    <property type="match status" value="1"/>
</dbReference>
<feature type="compositionally biased region" description="Basic residues" evidence="12">
    <location>
        <begin position="669"/>
        <end position="679"/>
    </location>
</feature>
<dbReference type="FunFam" id="4.10.910.10:FF:000002">
    <property type="entry name" value="40S ribosomal protein S18"/>
    <property type="match status" value="1"/>
</dbReference>
<feature type="compositionally biased region" description="Basic and acidic residues" evidence="12">
    <location>
        <begin position="92"/>
        <end position="104"/>
    </location>
</feature>
<dbReference type="Pfam" id="PF16135">
    <property type="entry name" value="TDBD"/>
    <property type="match status" value="1"/>
</dbReference>
<dbReference type="GO" id="GO:0008270">
    <property type="term" value="F:zinc ion binding"/>
    <property type="evidence" value="ECO:0007669"/>
    <property type="project" value="UniProtKB-KW"/>
</dbReference>
<dbReference type="GO" id="GO:0005634">
    <property type="term" value="C:nucleus"/>
    <property type="evidence" value="ECO:0007669"/>
    <property type="project" value="UniProtKB-SubCell"/>
</dbReference>
<dbReference type="Pfam" id="PF00628">
    <property type="entry name" value="PHD"/>
    <property type="match status" value="1"/>
</dbReference>
<comment type="caution">
    <text evidence="14">The sequence shown here is derived from an EMBL/GenBank/DDBJ whole genome shotgun (WGS) entry which is preliminary data.</text>
</comment>
<dbReference type="CDD" id="cd15539">
    <property type="entry name" value="PHD1_AIRE"/>
    <property type="match status" value="1"/>
</dbReference>
<comment type="subcellular location">
    <subcellularLocation>
        <location evidence="2">Cytoplasm</location>
    </subcellularLocation>
    <subcellularLocation>
        <location evidence="1">Nucleus</location>
    </subcellularLocation>
</comment>
<feature type="compositionally biased region" description="Basic and acidic residues" evidence="12">
    <location>
        <begin position="59"/>
        <end position="71"/>
    </location>
</feature>
<dbReference type="FunFam" id="1.10.8.50:FF:000002">
    <property type="entry name" value="40S ribosomal protein S18"/>
    <property type="match status" value="1"/>
</dbReference>
<feature type="region of interest" description="Disordered" evidence="12">
    <location>
        <begin position="271"/>
        <end position="314"/>
    </location>
</feature>
<dbReference type="InterPro" id="IPR054292">
    <property type="entry name" value="DUF7028"/>
</dbReference>
<evidence type="ECO:0000256" key="8">
    <source>
        <dbReference type="ARBA" id="ARBA00022980"/>
    </source>
</evidence>
<dbReference type="PROSITE" id="PS00646">
    <property type="entry name" value="RIBOSOMAL_S13_1"/>
    <property type="match status" value="1"/>
</dbReference>
<dbReference type="Pfam" id="PF00416">
    <property type="entry name" value="Ribosomal_S13"/>
    <property type="match status" value="1"/>
</dbReference>
<feature type="region of interest" description="Disordered" evidence="12">
    <location>
        <begin position="184"/>
        <end position="215"/>
    </location>
</feature>
<evidence type="ECO:0000256" key="3">
    <source>
        <dbReference type="ARBA" id="ARBA00008080"/>
    </source>
</evidence>
<dbReference type="InterPro" id="IPR010979">
    <property type="entry name" value="Ribosomal_uS13-like_H2TH"/>
</dbReference>
<feature type="region of interest" description="Disordered" evidence="12">
    <location>
        <begin position="228"/>
        <end position="258"/>
    </location>
</feature>
<evidence type="ECO:0000259" key="13">
    <source>
        <dbReference type="PROSITE" id="PS50016"/>
    </source>
</evidence>
<feature type="compositionally biased region" description="Basic residues" evidence="12">
    <location>
        <begin position="417"/>
        <end position="432"/>
    </location>
</feature>
<feature type="compositionally biased region" description="Basic and acidic residues" evidence="12">
    <location>
        <begin position="515"/>
        <end position="528"/>
    </location>
</feature>
<dbReference type="Pfam" id="PF22970">
    <property type="entry name" value="DUF7028"/>
    <property type="match status" value="1"/>
</dbReference>
<evidence type="ECO:0000313" key="14">
    <source>
        <dbReference type="EMBL" id="KZM95184.1"/>
    </source>
</evidence>
<dbReference type="GO" id="GO:0006412">
    <property type="term" value="P:translation"/>
    <property type="evidence" value="ECO:0007669"/>
    <property type="project" value="InterPro"/>
</dbReference>
<evidence type="ECO:0000256" key="2">
    <source>
        <dbReference type="ARBA" id="ARBA00004496"/>
    </source>
</evidence>
<evidence type="ECO:0000256" key="7">
    <source>
        <dbReference type="ARBA" id="ARBA00022833"/>
    </source>
</evidence>
<feature type="compositionally biased region" description="Basic and acidic residues" evidence="12">
    <location>
        <begin position="366"/>
        <end position="376"/>
    </location>
</feature>
<feature type="compositionally biased region" description="Basic and acidic residues" evidence="12">
    <location>
        <begin position="243"/>
        <end position="253"/>
    </location>
</feature>
<keyword evidence="10" id="KW-0687">Ribonucleoprotein</keyword>
<evidence type="ECO:0000256" key="9">
    <source>
        <dbReference type="ARBA" id="ARBA00023242"/>
    </source>
</evidence>
<feature type="compositionally biased region" description="Basic and acidic residues" evidence="12">
    <location>
        <begin position="480"/>
        <end position="494"/>
    </location>
</feature>
<evidence type="ECO:0000256" key="10">
    <source>
        <dbReference type="ARBA" id="ARBA00023274"/>
    </source>
</evidence>
<dbReference type="GO" id="GO:0005840">
    <property type="term" value="C:ribosome"/>
    <property type="evidence" value="ECO:0007669"/>
    <property type="project" value="UniProtKB-KW"/>
</dbReference>
<name>A0A164Z1N6_DAUCS</name>
<feature type="compositionally biased region" description="Basic and acidic residues" evidence="12">
    <location>
        <begin position="683"/>
        <end position="696"/>
    </location>
</feature>
<dbReference type="SUPFAM" id="SSF57903">
    <property type="entry name" value="FYVE/PHD zinc finger"/>
    <property type="match status" value="1"/>
</dbReference>
<dbReference type="SMART" id="SM00384">
    <property type="entry name" value="AT_hook"/>
    <property type="match status" value="5"/>
</dbReference>
<keyword evidence="6 11" id="KW-0863">Zinc-finger</keyword>
<dbReference type="PROSITE" id="PS50159">
    <property type="entry name" value="RIBOSOMAL_S13_2"/>
    <property type="match status" value="1"/>
</dbReference>
<dbReference type="InterPro" id="IPR017956">
    <property type="entry name" value="AT_hook_DNA-bd_motif"/>
</dbReference>
<keyword evidence="5" id="KW-0479">Metal-binding</keyword>
<feature type="domain" description="PHD-type" evidence="13">
    <location>
        <begin position="861"/>
        <end position="906"/>
    </location>
</feature>